<proteinExistence type="predicted"/>
<feature type="region of interest" description="Disordered" evidence="1">
    <location>
        <begin position="61"/>
        <end position="161"/>
    </location>
</feature>
<gene>
    <name evidence="2" type="ORF">Pcinc_034844</name>
</gene>
<evidence type="ECO:0000256" key="1">
    <source>
        <dbReference type="SAM" id="MobiDB-lite"/>
    </source>
</evidence>
<protein>
    <submittedName>
        <fullName evidence="2">Uncharacterized protein</fullName>
    </submittedName>
</protein>
<feature type="compositionally biased region" description="Basic and acidic residues" evidence="1">
    <location>
        <begin position="70"/>
        <end position="88"/>
    </location>
</feature>
<feature type="compositionally biased region" description="Polar residues" evidence="1">
    <location>
        <begin position="130"/>
        <end position="142"/>
    </location>
</feature>
<dbReference type="AlphaFoldDB" id="A0AAE1EPZ6"/>
<evidence type="ECO:0000313" key="3">
    <source>
        <dbReference type="Proteomes" id="UP001286313"/>
    </source>
</evidence>
<feature type="compositionally biased region" description="Gly residues" evidence="1">
    <location>
        <begin position="109"/>
        <end position="125"/>
    </location>
</feature>
<dbReference type="EMBL" id="JAWQEG010005144">
    <property type="protein sequence ID" value="KAK3859001.1"/>
    <property type="molecule type" value="Genomic_DNA"/>
</dbReference>
<name>A0AAE1EPZ6_PETCI</name>
<evidence type="ECO:0000313" key="2">
    <source>
        <dbReference type="EMBL" id="KAK3859001.1"/>
    </source>
</evidence>
<reference evidence="2" key="1">
    <citation type="submission" date="2023-10" db="EMBL/GenBank/DDBJ databases">
        <title>Genome assemblies of two species of porcelain crab, Petrolisthes cinctipes and Petrolisthes manimaculis (Anomura: Porcellanidae).</title>
        <authorList>
            <person name="Angst P."/>
        </authorList>
    </citation>
    <scope>NUCLEOTIDE SEQUENCE</scope>
    <source>
        <strain evidence="2">PB745_01</strain>
        <tissue evidence="2">Gill</tissue>
    </source>
</reference>
<comment type="caution">
    <text evidence="2">The sequence shown here is derived from an EMBL/GenBank/DDBJ whole genome shotgun (WGS) entry which is preliminary data.</text>
</comment>
<organism evidence="2 3">
    <name type="scientific">Petrolisthes cinctipes</name>
    <name type="common">Flat porcelain crab</name>
    <dbReference type="NCBI Taxonomy" id="88211"/>
    <lineage>
        <taxon>Eukaryota</taxon>
        <taxon>Metazoa</taxon>
        <taxon>Ecdysozoa</taxon>
        <taxon>Arthropoda</taxon>
        <taxon>Crustacea</taxon>
        <taxon>Multicrustacea</taxon>
        <taxon>Malacostraca</taxon>
        <taxon>Eumalacostraca</taxon>
        <taxon>Eucarida</taxon>
        <taxon>Decapoda</taxon>
        <taxon>Pleocyemata</taxon>
        <taxon>Anomura</taxon>
        <taxon>Galatheoidea</taxon>
        <taxon>Porcellanidae</taxon>
        <taxon>Petrolisthes</taxon>
    </lineage>
</organism>
<accession>A0AAE1EPZ6</accession>
<keyword evidence="3" id="KW-1185">Reference proteome</keyword>
<dbReference type="Proteomes" id="UP001286313">
    <property type="component" value="Unassembled WGS sequence"/>
</dbReference>
<sequence>MAVTRLSSLKWLLYWHFFQPRVENILVPGNRHHVKLNHKRRARGSCRLFIVWAEGGDVEGGGGRVGAVGREGDSKKEGVGVKRDRKWEQGGGGVGGQKEVSKGIVKRTGPGGSGRVKTGQGGAGRGLAQHSANQHYPNQSATAPLPVTKTFQGEGDPEIVK</sequence>